<protein>
    <submittedName>
        <fullName evidence="1">Uncharacterized protein</fullName>
    </submittedName>
</protein>
<dbReference type="EMBL" id="VWPK01000046">
    <property type="protein sequence ID" value="KAA5609660.1"/>
    <property type="molecule type" value="Genomic_DNA"/>
</dbReference>
<dbReference type="OrthoDB" id="7260461at2"/>
<keyword evidence="2" id="KW-1185">Reference proteome</keyword>
<dbReference type="Proteomes" id="UP000325255">
    <property type="component" value="Unassembled WGS sequence"/>
</dbReference>
<name>A0A5M6IN20_9PROT</name>
<comment type="caution">
    <text evidence="1">The sequence shown here is derived from an EMBL/GenBank/DDBJ whole genome shotgun (WGS) entry which is preliminary data.</text>
</comment>
<proteinExistence type="predicted"/>
<reference evidence="1 2" key="1">
    <citation type="submission" date="2019-09" db="EMBL/GenBank/DDBJ databases">
        <title>Genome sequence of Rhodovastum atsumiense, a diverse member of the Acetobacteraceae family of non-sulfur purple photosynthetic bacteria.</title>
        <authorList>
            <person name="Meyer T."/>
            <person name="Kyndt J."/>
        </authorList>
    </citation>
    <scope>NUCLEOTIDE SEQUENCE [LARGE SCALE GENOMIC DNA]</scope>
    <source>
        <strain evidence="1 2">DSM 21279</strain>
    </source>
</reference>
<organism evidence="1 2">
    <name type="scientific">Rhodovastum atsumiense</name>
    <dbReference type="NCBI Taxonomy" id="504468"/>
    <lineage>
        <taxon>Bacteria</taxon>
        <taxon>Pseudomonadati</taxon>
        <taxon>Pseudomonadota</taxon>
        <taxon>Alphaproteobacteria</taxon>
        <taxon>Acetobacterales</taxon>
        <taxon>Acetobacteraceae</taxon>
        <taxon>Rhodovastum</taxon>
    </lineage>
</organism>
<dbReference type="AlphaFoldDB" id="A0A5M6IN20"/>
<dbReference type="RefSeq" id="WP_150043283.1">
    <property type="nucleotide sequence ID" value="NZ_OW485608.1"/>
</dbReference>
<sequence length="417" mass="43263">MSLIDARFADIWDFSNGNTWDFDSSGVLNQYGPNMPSQGYEFDSGSGLWVPAGRAFYGQITNAVRNPRCEGAAVGSPGTGPLNWTIPVGGSRQIVWQGIENGVPCFDVKCTGVAGGTTGVDALALNFSMDTAGTPTITGDVFSSSIFIKLVDGVLPGRVVLGTATTDSSTGTTDYKVITVINLGDDASRLKRYSTLPVVSKTGNLTSQQTLWVYTKGGDTLNFTMRFGAPVFSKTPFLPPVILPPVGAPAQSTRLGDNASMKAAAYAQTFGAGQRGTGIMQARVDAIPPAGSYAPLFCVGSDANNCLTLYVGADAKLHAKAIIGGTQLGEAVSAGTVTAGTAFAGGLRWSEAGYALVLNGADPVGVTATLPALFGLLPGRDYAGYYLNGRQRPTGFWGRLLSDSDLKAKCVVGGVYA</sequence>
<gene>
    <name evidence="1" type="ORF">F1189_23135</name>
</gene>
<evidence type="ECO:0000313" key="2">
    <source>
        <dbReference type="Proteomes" id="UP000325255"/>
    </source>
</evidence>
<evidence type="ECO:0000313" key="1">
    <source>
        <dbReference type="EMBL" id="KAA5609660.1"/>
    </source>
</evidence>
<accession>A0A5M6IN20</accession>